<evidence type="ECO:0000256" key="5">
    <source>
        <dbReference type="ARBA" id="ARBA00023136"/>
    </source>
</evidence>
<dbReference type="PANTHER" id="PTHR30572">
    <property type="entry name" value="MEMBRANE COMPONENT OF TRANSPORTER-RELATED"/>
    <property type="match status" value="1"/>
</dbReference>
<evidence type="ECO:0000313" key="10">
    <source>
        <dbReference type="Proteomes" id="UP000199611"/>
    </source>
</evidence>
<protein>
    <submittedName>
        <fullName evidence="9">FtsX-like permease family protein</fullName>
    </submittedName>
</protein>
<keyword evidence="10" id="KW-1185">Reference proteome</keyword>
<evidence type="ECO:0000259" key="8">
    <source>
        <dbReference type="Pfam" id="PF02687"/>
    </source>
</evidence>
<evidence type="ECO:0000313" key="9">
    <source>
        <dbReference type="EMBL" id="SFM72842.1"/>
    </source>
</evidence>
<keyword evidence="3 7" id="KW-0812">Transmembrane</keyword>
<dbReference type="Proteomes" id="UP000199611">
    <property type="component" value="Unassembled WGS sequence"/>
</dbReference>
<comment type="subcellular location">
    <subcellularLocation>
        <location evidence="1">Cell membrane</location>
        <topology evidence="1">Multi-pass membrane protein</topology>
    </subcellularLocation>
</comment>
<evidence type="ECO:0000256" key="1">
    <source>
        <dbReference type="ARBA" id="ARBA00004651"/>
    </source>
</evidence>
<dbReference type="PANTHER" id="PTHR30572:SF4">
    <property type="entry name" value="ABC TRANSPORTER PERMEASE YTRF"/>
    <property type="match status" value="1"/>
</dbReference>
<evidence type="ECO:0000256" key="3">
    <source>
        <dbReference type="ARBA" id="ARBA00022692"/>
    </source>
</evidence>
<organism evidence="9 10">
    <name type="scientific">Thermodesulforhabdus norvegica</name>
    <dbReference type="NCBI Taxonomy" id="39841"/>
    <lineage>
        <taxon>Bacteria</taxon>
        <taxon>Pseudomonadati</taxon>
        <taxon>Thermodesulfobacteriota</taxon>
        <taxon>Syntrophobacteria</taxon>
        <taxon>Syntrophobacterales</taxon>
        <taxon>Thermodesulforhabdaceae</taxon>
        <taxon>Thermodesulforhabdus</taxon>
    </lineage>
</organism>
<keyword evidence="4 7" id="KW-1133">Transmembrane helix</keyword>
<keyword evidence="5 7" id="KW-0472">Membrane</keyword>
<dbReference type="OrthoDB" id="9780560at2"/>
<dbReference type="Pfam" id="PF02687">
    <property type="entry name" value="FtsX"/>
    <property type="match status" value="1"/>
</dbReference>
<dbReference type="InterPro" id="IPR050250">
    <property type="entry name" value="Macrolide_Exporter_MacB"/>
</dbReference>
<evidence type="ECO:0000256" key="6">
    <source>
        <dbReference type="ARBA" id="ARBA00038076"/>
    </source>
</evidence>
<keyword evidence="2" id="KW-1003">Cell membrane</keyword>
<feature type="transmembrane region" description="Helical" evidence="7">
    <location>
        <begin position="36"/>
        <end position="54"/>
    </location>
</feature>
<dbReference type="GO" id="GO:0005886">
    <property type="term" value="C:plasma membrane"/>
    <property type="evidence" value="ECO:0007669"/>
    <property type="project" value="UniProtKB-SubCell"/>
</dbReference>
<evidence type="ECO:0000256" key="4">
    <source>
        <dbReference type="ARBA" id="ARBA00022989"/>
    </source>
</evidence>
<evidence type="ECO:0000256" key="7">
    <source>
        <dbReference type="SAM" id="Phobius"/>
    </source>
</evidence>
<sequence length="222" mass="24692">MKEIDKGTVKKQIVLPWKHVMRIAWTFMIERWSRSVITVASLMLAVSFLAYTFFTFEILNSLWPFADPATQQKIIRAGYLMENGRFGAHPRDIWLAILAMLISLVGITNTQLMAVTERFREIGTMKCLGALDSFVVKIFMLEAIYQGLMGSLAGWLLGTILATLTALAKIGLICLLYFPAGGLGKILILTVTLTVFLSILGVSYPCIVAARMQPAVALRQEE</sequence>
<comment type="similarity">
    <text evidence="6">Belongs to the ABC-4 integral membrane protein family.</text>
</comment>
<dbReference type="AlphaFoldDB" id="A0A1I4T7Y9"/>
<feature type="transmembrane region" description="Helical" evidence="7">
    <location>
        <begin position="186"/>
        <end position="210"/>
    </location>
</feature>
<proteinExistence type="inferred from homology"/>
<name>A0A1I4T7Y9_9BACT</name>
<feature type="transmembrane region" description="Helical" evidence="7">
    <location>
        <begin position="154"/>
        <end position="179"/>
    </location>
</feature>
<reference evidence="9 10" key="1">
    <citation type="submission" date="2016-10" db="EMBL/GenBank/DDBJ databases">
        <authorList>
            <person name="de Groot N.N."/>
        </authorList>
    </citation>
    <scope>NUCLEOTIDE SEQUENCE [LARGE SCALE GENOMIC DNA]</scope>
    <source>
        <strain evidence="9 10">DSM 9990</strain>
    </source>
</reference>
<gene>
    <name evidence="9" type="ORF">SAMN05660836_01280</name>
</gene>
<accession>A0A1I4T7Y9</accession>
<dbReference type="RefSeq" id="WP_093394364.1">
    <property type="nucleotide sequence ID" value="NZ_FOUU01000003.1"/>
</dbReference>
<dbReference type="EMBL" id="FOUU01000003">
    <property type="protein sequence ID" value="SFM72842.1"/>
    <property type="molecule type" value="Genomic_DNA"/>
</dbReference>
<feature type="transmembrane region" description="Helical" evidence="7">
    <location>
        <begin position="93"/>
        <end position="115"/>
    </location>
</feature>
<evidence type="ECO:0000256" key="2">
    <source>
        <dbReference type="ARBA" id="ARBA00022475"/>
    </source>
</evidence>
<dbReference type="GO" id="GO:0022857">
    <property type="term" value="F:transmembrane transporter activity"/>
    <property type="evidence" value="ECO:0007669"/>
    <property type="project" value="TreeGrafter"/>
</dbReference>
<dbReference type="STRING" id="39841.SAMN05660836_01280"/>
<feature type="domain" description="ABC3 transporter permease C-terminal" evidence="8">
    <location>
        <begin position="95"/>
        <end position="205"/>
    </location>
</feature>
<dbReference type="InterPro" id="IPR003838">
    <property type="entry name" value="ABC3_permease_C"/>
</dbReference>